<dbReference type="OrthoDB" id="458149at2"/>
<dbReference type="InterPro" id="IPR051015">
    <property type="entry name" value="EvgA-like"/>
</dbReference>
<dbReference type="InterPro" id="IPR011006">
    <property type="entry name" value="CheY-like_superfamily"/>
</dbReference>
<dbReference type="InterPro" id="IPR016837">
    <property type="entry name" value="Uncharacterised_Ycf55_cyanobac"/>
</dbReference>
<name>U5D543_9CHRO</name>
<dbReference type="PATRIC" id="fig|582515.4.peg.4250"/>
<dbReference type="Pfam" id="PF12452">
    <property type="entry name" value="DUF3685"/>
    <property type="match status" value="1"/>
</dbReference>
<dbReference type="Gene3D" id="3.40.50.2300">
    <property type="match status" value="1"/>
</dbReference>
<accession>U5D543</accession>
<dbReference type="GO" id="GO:0000160">
    <property type="term" value="P:phosphorelay signal transduction system"/>
    <property type="evidence" value="ECO:0007669"/>
    <property type="project" value="InterPro"/>
</dbReference>
<dbReference type="RefSeq" id="WP_022609413.1">
    <property type="nucleotide sequence ID" value="NZ_ASSJ01000097.1"/>
</dbReference>
<dbReference type="PANTHER" id="PTHR45566:SF1">
    <property type="entry name" value="HTH-TYPE TRANSCRIPTIONAL REGULATOR YHJB-RELATED"/>
    <property type="match status" value="1"/>
</dbReference>
<evidence type="ECO:0000313" key="4">
    <source>
        <dbReference type="Proteomes" id="UP000016960"/>
    </source>
</evidence>
<dbReference type="Proteomes" id="UP000016960">
    <property type="component" value="Unassembled WGS sequence"/>
</dbReference>
<dbReference type="InParanoid" id="U5D543"/>
<dbReference type="AlphaFoldDB" id="U5D543"/>
<dbReference type="eggNOG" id="COG2197">
    <property type="taxonomic scope" value="Bacteria"/>
</dbReference>
<comment type="caution">
    <text evidence="3">The sequence shown here is derived from an EMBL/GenBank/DDBJ whole genome shotgun (WGS) entry which is preliminary data.</text>
</comment>
<dbReference type="InterPro" id="IPR001789">
    <property type="entry name" value="Sig_transdc_resp-reg_receiver"/>
</dbReference>
<evidence type="ECO:0000259" key="2">
    <source>
        <dbReference type="PROSITE" id="PS50110"/>
    </source>
</evidence>
<protein>
    <submittedName>
        <fullName evidence="3">Response regulator receiver protein</fullName>
    </submittedName>
</protein>
<dbReference type="EMBL" id="ASSJ01000097">
    <property type="protein sequence ID" value="ERN39803.1"/>
    <property type="molecule type" value="Genomic_DNA"/>
</dbReference>
<evidence type="ECO:0000256" key="1">
    <source>
        <dbReference type="PROSITE-ProRule" id="PRU00169"/>
    </source>
</evidence>
<organism evidence="3 4">
    <name type="scientific">Rubidibacter lacunae KORDI 51-2</name>
    <dbReference type="NCBI Taxonomy" id="582515"/>
    <lineage>
        <taxon>Bacteria</taxon>
        <taxon>Bacillati</taxon>
        <taxon>Cyanobacteriota</taxon>
        <taxon>Cyanophyceae</taxon>
        <taxon>Oscillatoriophycideae</taxon>
        <taxon>Chroococcales</taxon>
        <taxon>Aphanothecaceae</taxon>
        <taxon>Rubidibacter</taxon>
    </lineage>
</organism>
<dbReference type="STRING" id="582515.KR51_00037820"/>
<proteinExistence type="predicted"/>
<dbReference type="SMART" id="SM00448">
    <property type="entry name" value="REC"/>
    <property type="match status" value="1"/>
</dbReference>
<feature type="domain" description="Response regulatory" evidence="2">
    <location>
        <begin position="7"/>
        <end position="141"/>
    </location>
</feature>
<keyword evidence="1" id="KW-0597">Phosphoprotein</keyword>
<reference evidence="3 4" key="1">
    <citation type="submission" date="2013-05" db="EMBL/GenBank/DDBJ databases">
        <title>Draft genome sequence of Rubidibacter lacunae KORDI 51-2.</title>
        <authorList>
            <person name="Choi D.H."/>
            <person name="Noh J.H."/>
            <person name="Kwon K.-K."/>
            <person name="Lee J.-H."/>
            <person name="Ryu J.-Y."/>
        </authorList>
    </citation>
    <scope>NUCLEOTIDE SEQUENCE [LARGE SCALE GENOMIC DNA]</scope>
    <source>
        <strain evidence="3 4">KORDI 51-2</strain>
    </source>
</reference>
<dbReference type="InterPro" id="IPR022552">
    <property type="entry name" value="UPF_Ycf55"/>
</dbReference>
<keyword evidence="4" id="KW-1185">Reference proteome</keyword>
<feature type="modified residue" description="4-aspartylphosphate" evidence="1">
    <location>
        <position position="63"/>
    </location>
</feature>
<dbReference type="PROSITE" id="PS50110">
    <property type="entry name" value="RESPONSE_REGULATORY"/>
    <property type="match status" value="1"/>
</dbReference>
<gene>
    <name evidence="3" type="ORF">KR51_00037820</name>
</gene>
<sequence length="592" mass="65319">MSDRPTRLIVIDADPVFQLGLQAALASFSDLQIVDRVSTATVVLARLSAARERDDAPDVVILDPAIAASNGGTVDGTNDDFTASVRLCCDIASAFPALSVFLLSAIASPEVLAAARAAGARGYRAKGTPPDELAQAIRRVAAGESDWPVVTPAAIARSLPPTRSRNWLARQRQLGLQVMAENLSRIEAELQRSSATRWDRMFLRGQRRELSAARWLVDRLLPVEAIVVSGDAPRLPAGTSVATQANVADEISSDRMQTASVSTAANSPTADVLNRVLAAMQSALDNSTRVSLEIDILQPEKRRELLYLVWKEVGDAVAELQFQQLAAEDIRERHATIARAIWRSAIVEFFSRHYAPILDASDVRAIDFATVDAPRVRAEKLARIPFAGELWVYLARTEPFLIDNVSYRPESPEARDRAVLLLSNALVQIANGVMQLLLDRFADNEDLKTTLYELRYRSTREIARFRNELSWRSRQERLFAEPMDIFESQYRLFAFADGSIVRHVIYAPRQDELEKLEGIRWATTIVVELRDAISPRLRAIVSFIGSGAVYVLREVLGRGIGLIGRGIISGIGSALQDVRPSRNTKPGDYGND</sequence>
<evidence type="ECO:0000313" key="3">
    <source>
        <dbReference type="EMBL" id="ERN39803.1"/>
    </source>
</evidence>
<dbReference type="PIRSF" id="PIRSF026434">
    <property type="entry name" value="RR_ycf55_prd"/>
    <property type="match status" value="1"/>
</dbReference>
<dbReference type="PANTHER" id="PTHR45566">
    <property type="entry name" value="HTH-TYPE TRANSCRIPTIONAL REGULATOR YHJB-RELATED"/>
    <property type="match status" value="1"/>
</dbReference>
<dbReference type="SUPFAM" id="SSF52172">
    <property type="entry name" value="CheY-like"/>
    <property type="match status" value="1"/>
</dbReference>